<dbReference type="GO" id="GO:0004316">
    <property type="term" value="F:3-oxoacyl-[acyl-carrier-protein] reductase (NADPH) activity"/>
    <property type="evidence" value="ECO:0007669"/>
    <property type="project" value="UniProtKB-EC"/>
</dbReference>
<comment type="similarity">
    <text evidence="1">Belongs to the short-chain dehydrogenases/reductases (SDR) family.</text>
</comment>
<evidence type="ECO:0000313" key="2">
    <source>
        <dbReference type="EMBL" id="MBM7587458.1"/>
    </source>
</evidence>
<organism evidence="2 3">
    <name type="scientific">Rossellomorea pakistanensis</name>
    <dbReference type="NCBI Taxonomy" id="992288"/>
    <lineage>
        <taxon>Bacteria</taxon>
        <taxon>Bacillati</taxon>
        <taxon>Bacillota</taxon>
        <taxon>Bacilli</taxon>
        <taxon>Bacillales</taxon>
        <taxon>Bacillaceae</taxon>
        <taxon>Rossellomorea</taxon>
    </lineage>
</organism>
<keyword evidence="2" id="KW-0560">Oxidoreductase</keyword>
<dbReference type="Gene3D" id="3.40.50.720">
    <property type="entry name" value="NAD(P)-binding Rossmann-like Domain"/>
    <property type="match status" value="1"/>
</dbReference>
<keyword evidence="3" id="KW-1185">Reference proteome</keyword>
<evidence type="ECO:0000256" key="1">
    <source>
        <dbReference type="ARBA" id="ARBA00006484"/>
    </source>
</evidence>
<dbReference type="PANTHER" id="PTHR42879:SF2">
    <property type="entry name" value="3-OXOACYL-[ACYL-CARRIER-PROTEIN] REDUCTASE FABG"/>
    <property type="match status" value="1"/>
</dbReference>
<dbReference type="InterPro" id="IPR050259">
    <property type="entry name" value="SDR"/>
</dbReference>
<dbReference type="PANTHER" id="PTHR42879">
    <property type="entry name" value="3-OXOACYL-(ACYL-CARRIER-PROTEIN) REDUCTASE"/>
    <property type="match status" value="1"/>
</dbReference>
<dbReference type="PRINTS" id="PR00080">
    <property type="entry name" value="SDRFAMILY"/>
</dbReference>
<accession>A0ABS2NHW2</accession>
<sequence length="176" mass="19071">MDQSVSEFGKIDILINNANIHFAMKSFMEMNWEEFSNKLNNEMGAAFHLCQEVVPHMEKQGEGKIVLISSGLSRTPSQGFIAHGTAKAAVASFAKYLAQELGPKNIATNVISPGLVLTDATKNQPPEAHEMLRSLTPLQRLAKPEDIAGAILGIVAEWNPHINGAYIPVNGGMDMS</sequence>
<evidence type="ECO:0000313" key="3">
    <source>
        <dbReference type="Proteomes" id="UP001646157"/>
    </source>
</evidence>
<proteinExistence type="inferred from homology"/>
<comment type="caution">
    <text evidence="2">The sequence shown here is derived from an EMBL/GenBank/DDBJ whole genome shotgun (WGS) entry which is preliminary data.</text>
</comment>
<dbReference type="EC" id="1.1.1.100" evidence="2"/>
<dbReference type="Pfam" id="PF13561">
    <property type="entry name" value="adh_short_C2"/>
    <property type="match status" value="1"/>
</dbReference>
<gene>
    <name evidence="2" type="ORF">JOC86_004031</name>
</gene>
<dbReference type="PRINTS" id="PR00081">
    <property type="entry name" value="GDHRDH"/>
</dbReference>
<dbReference type="InterPro" id="IPR002347">
    <property type="entry name" value="SDR_fam"/>
</dbReference>
<protein>
    <submittedName>
        <fullName evidence="2">3-oxoacyl-[acyl-carrier protein] reductase</fullName>
        <ecNumber evidence="2">1.1.1.100</ecNumber>
    </submittedName>
</protein>
<name>A0ABS2NHW2_9BACI</name>
<reference evidence="2 3" key="1">
    <citation type="submission" date="2021-01" db="EMBL/GenBank/DDBJ databases">
        <title>Genomic Encyclopedia of Type Strains, Phase IV (KMG-IV): sequencing the most valuable type-strain genomes for metagenomic binning, comparative biology and taxonomic classification.</title>
        <authorList>
            <person name="Goeker M."/>
        </authorList>
    </citation>
    <scope>NUCLEOTIDE SEQUENCE [LARGE SCALE GENOMIC DNA]</scope>
    <source>
        <strain evidence="2 3">DSM 24834</strain>
    </source>
</reference>
<dbReference type="InterPro" id="IPR036291">
    <property type="entry name" value="NAD(P)-bd_dom_sf"/>
</dbReference>
<dbReference type="SUPFAM" id="SSF51735">
    <property type="entry name" value="NAD(P)-binding Rossmann-fold domains"/>
    <property type="match status" value="1"/>
</dbReference>
<dbReference type="Proteomes" id="UP001646157">
    <property type="component" value="Unassembled WGS sequence"/>
</dbReference>
<dbReference type="EMBL" id="JAFBDZ010000004">
    <property type="protein sequence ID" value="MBM7587458.1"/>
    <property type="molecule type" value="Genomic_DNA"/>
</dbReference>